<protein>
    <submittedName>
        <fullName evidence="2">N-acetylglucosaminyl-diphospho-decaprenol L-rhamnosyltransferase</fullName>
        <ecNumber evidence="2">2.4.1.289</ecNumber>
    </submittedName>
</protein>
<dbReference type="EC" id="2.4.1.289" evidence="2"/>
<dbReference type="EMBL" id="CABFVA020000034">
    <property type="protein sequence ID" value="VVM05902.1"/>
    <property type="molecule type" value="Genomic_DNA"/>
</dbReference>
<dbReference type="Gene3D" id="3.90.550.10">
    <property type="entry name" value="Spore Coat Polysaccharide Biosynthesis Protein SpsA, Chain A"/>
    <property type="match status" value="1"/>
</dbReference>
<evidence type="ECO:0000259" key="1">
    <source>
        <dbReference type="Pfam" id="PF00535"/>
    </source>
</evidence>
<evidence type="ECO:0000313" key="3">
    <source>
        <dbReference type="Proteomes" id="UP000334923"/>
    </source>
</evidence>
<reference evidence="2 3" key="1">
    <citation type="submission" date="2019-09" db="EMBL/GenBank/DDBJ databases">
        <authorList>
            <person name="Cremers G."/>
        </authorList>
    </citation>
    <scope>NUCLEOTIDE SEQUENCE [LARGE SCALE GENOMIC DNA]</scope>
    <source>
        <strain evidence="2">4A</strain>
    </source>
</reference>
<keyword evidence="3" id="KW-1185">Reference proteome</keyword>
<sequence>MFGNTLDEEGFESQISALFCQDFSVEDGAAGCEAPGTIPPTDGPQGAAERNPLVSIIIVTRNTRDLLREAIRSVEASRTSFPTELVLVDNGSTDGTAEEIPLAFPKAVYLRSSRNLGFAAAVDRAAKRSRGKYLLLLNSDARLEPDALERAVRWMEAAPQCGVAGAQLHNEDGSLQNSIANFPSLWTELGNRSLLRRFFPARFPGKERSVDHPTVVDSVIGACFLTRADLWQRLHGMDEGFFFFLEETDFCYRARQAGFLVYHLPDVHVWHGQGRSAAASPAAARIEYWRSRYRYFALHAPRSHQICLRIALPIRLVAELAGDLLIFPFQRTRPRFRERLGVRWSLLLWHLAGRPERMGLPRE</sequence>
<proteinExistence type="predicted"/>
<dbReference type="InterPro" id="IPR001173">
    <property type="entry name" value="Glyco_trans_2-like"/>
</dbReference>
<dbReference type="Pfam" id="PF00535">
    <property type="entry name" value="Glycos_transf_2"/>
    <property type="match status" value="1"/>
</dbReference>
<keyword evidence="2" id="KW-0808">Transferase</keyword>
<name>A0A5E6MDJ9_9BACT</name>
<accession>A0A5E6MDJ9</accession>
<feature type="domain" description="Glycosyltransferase 2-like" evidence="1">
    <location>
        <begin position="55"/>
        <end position="199"/>
    </location>
</feature>
<organism evidence="2 3">
    <name type="scientific">Methylacidimicrobium tartarophylax</name>
    <dbReference type="NCBI Taxonomy" id="1041768"/>
    <lineage>
        <taxon>Bacteria</taxon>
        <taxon>Pseudomonadati</taxon>
        <taxon>Verrucomicrobiota</taxon>
        <taxon>Methylacidimicrobium</taxon>
    </lineage>
</organism>
<dbReference type="InterPro" id="IPR029044">
    <property type="entry name" value="Nucleotide-diphossugar_trans"/>
</dbReference>
<gene>
    <name evidence="2" type="primary">wbbL</name>
    <name evidence="2" type="ORF">MAMT_00860</name>
</gene>
<dbReference type="GO" id="GO:0102096">
    <property type="term" value="F:decaprenyl-N-acetyl-alpha-D-glucosaminyl-pyrophosphate:dTDP-alpha-L-rhamnose rhamnosyltransferase activity"/>
    <property type="evidence" value="ECO:0007669"/>
    <property type="project" value="UniProtKB-EC"/>
</dbReference>
<dbReference type="Proteomes" id="UP000334923">
    <property type="component" value="Unassembled WGS sequence"/>
</dbReference>
<dbReference type="OrthoDB" id="9179784at2"/>
<dbReference type="PANTHER" id="PTHR43179:SF7">
    <property type="entry name" value="RHAMNOSYLTRANSFERASE WBBL"/>
    <property type="match status" value="1"/>
</dbReference>
<keyword evidence="2" id="KW-0328">Glycosyltransferase</keyword>
<dbReference type="PANTHER" id="PTHR43179">
    <property type="entry name" value="RHAMNOSYLTRANSFERASE WBBL"/>
    <property type="match status" value="1"/>
</dbReference>
<dbReference type="CDD" id="cd04186">
    <property type="entry name" value="GT_2_like_c"/>
    <property type="match status" value="1"/>
</dbReference>
<evidence type="ECO:0000313" key="2">
    <source>
        <dbReference type="EMBL" id="VVM05902.1"/>
    </source>
</evidence>
<dbReference type="SUPFAM" id="SSF53448">
    <property type="entry name" value="Nucleotide-diphospho-sugar transferases"/>
    <property type="match status" value="1"/>
</dbReference>
<dbReference type="AlphaFoldDB" id="A0A5E6MDJ9"/>